<keyword evidence="12" id="KW-1185">Reference proteome</keyword>
<keyword evidence="5" id="KW-0276">Fatty acid metabolism</keyword>
<evidence type="ECO:0000256" key="2">
    <source>
        <dbReference type="ARBA" id="ARBA00022516"/>
    </source>
</evidence>
<comment type="caution">
    <text evidence="11">The sequence shown here is derived from an EMBL/GenBank/DDBJ whole genome shotgun (WGS) entry which is preliminary data.</text>
</comment>
<keyword evidence="4 10" id="KW-0812">Transmembrane</keyword>
<dbReference type="GO" id="GO:0006633">
    <property type="term" value="P:fatty acid biosynthetic process"/>
    <property type="evidence" value="ECO:0007669"/>
    <property type="project" value="UniProtKB-KW"/>
</dbReference>
<feature type="transmembrane region" description="Helical" evidence="10">
    <location>
        <begin position="103"/>
        <end position="123"/>
    </location>
</feature>
<dbReference type="InterPro" id="IPR002076">
    <property type="entry name" value="ELO_fam"/>
</dbReference>
<dbReference type="GO" id="GO:0016020">
    <property type="term" value="C:membrane"/>
    <property type="evidence" value="ECO:0007669"/>
    <property type="project" value="UniProtKB-SubCell"/>
</dbReference>
<evidence type="ECO:0000256" key="3">
    <source>
        <dbReference type="ARBA" id="ARBA00022679"/>
    </source>
</evidence>
<organism evidence="11 12">
    <name type="scientific">Dillenia turbinata</name>
    <dbReference type="NCBI Taxonomy" id="194707"/>
    <lineage>
        <taxon>Eukaryota</taxon>
        <taxon>Viridiplantae</taxon>
        <taxon>Streptophyta</taxon>
        <taxon>Embryophyta</taxon>
        <taxon>Tracheophyta</taxon>
        <taxon>Spermatophyta</taxon>
        <taxon>Magnoliopsida</taxon>
        <taxon>eudicotyledons</taxon>
        <taxon>Gunneridae</taxon>
        <taxon>Pentapetalae</taxon>
        <taxon>Dilleniales</taxon>
        <taxon>Dilleniaceae</taxon>
        <taxon>Dillenia</taxon>
    </lineage>
</organism>
<sequence>MVLLLPSGYPPIRSGLLLVSMLTCMSFLWLEFSQSFQVLAILSASLVYFVVYGYRFWIQVGLPGSCFPIIVVGQVVLLGCNLACHIGVLLLHLLKGGCNGIGAWIFNSVLNCVILLFFLNFFVKKMHMKKDVPLVQGVVEDNGRCKSMKHE</sequence>
<keyword evidence="9" id="KW-0275">Fatty acid biosynthesis</keyword>
<keyword evidence="8 10" id="KW-0472">Membrane</keyword>
<proteinExistence type="predicted"/>
<accession>A0AAN8VAQ4</accession>
<dbReference type="Proteomes" id="UP001370490">
    <property type="component" value="Unassembled WGS sequence"/>
</dbReference>
<evidence type="ECO:0000256" key="6">
    <source>
        <dbReference type="ARBA" id="ARBA00022989"/>
    </source>
</evidence>
<dbReference type="AlphaFoldDB" id="A0AAN8VAQ4"/>
<keyword evidence="7" id="KW-0443">Lipid metabolism</keyword>
<feature type="transmembrane region" description="Helical" evidence="10">
    <location>
        <begin position="36"/>
        <end position="54"/>
    </location>
</feature>
<name>A0AAN8VAQ4_9MAGN</name>
<comment type="subcellular location">
    <subcellularLocation>
        <location evidence="1">Membrane</location>
        <topology evidence="1">Multi-pass membrane protein</topology>
    </subcellularLocation>
</comment>
<dbReference type="Pfam" id="PF01151">
    <property type="entry name" value="ELO"/>
    <property type="match status" value="1"/>
</dbReference>
<dbReference type="EMBL" id="JBAMMX010000017">
    <property type="protein sequence ID" value="KAK6924313.1"/>
    <property type="molecule type" value="Genomic_DNA"/>
</dbReference>
<evidence type="ECO:0000256" key="10">
    <source>
        <dbReference type="SAM" id="Phobius"/>
    </source>
</evidence>
<gene>
    <name evidence="11" type="ORF">RJ641_010513</name>
</gene>
<evidence type="ECO:0000313" key="12">
    <source>
        <dbReference type="Proteomes" id="UP001370490"/>
    </source>
</evidence>
<protein>
    <submittedName>
        <fullName evidence="11">ELO family</fullName>
    </submittedName>
</protein>
<evidence type="ECO:0000256" key="8">
    <source>
        <dbReference type="ARBA" id="ARBA00023136"/>
    </source>
</evidence>
<keyword evidence="6 10" id="KW-1133">Transmembrane helix</keyword>
<feature type="transmembrane region" description="Helical" evidence="10">
    <location>
        <begin position="66"/>
        <end position="91"/>
    </location>
</feature>
<keyword evidence="2" id="KW-0444">Lipid biosynthesis</keyword>
<evidence type="ECO:0000256" key="4">
    <source>
        <dbReference type="ARBA" id="ARBA00022692"/>
    </source>
</evidence>
<dbReference type="GO" id="GO:0009922">
    <property type="term" value="F:fatty acid elongase activity"/>
    <property type="evidence" value="ECO:0007669"/>
    <property type="project" value="InterPro"/>
</dbReference>
<evidence type="ECO:0000313" key="11">
    <source>
        <dbReference type="EMBL" id="KAK6924313.1"/>
    </source>
</evidence>
<reference evidence="11 12" key="1">
    <citation type="submission" date="2023-12" db="EMBL/GenBank/DDBJ databases">
        <title>A high-quality genome assembly for Dillenia turbinata (Dilleniales).</title>
        <authorList>
            <person name="Chanderbali A."/>
        </authorList>
    </citation>
    <scope>NUCLEOTIDE SEQUENCE [LARGE SCALE GENOMIC DNA]</scope>
    <source>
        <strain evidence="11">LSX21</strain>
        <tissue evidence="11">Leaf</tissue>
    </source>
</reference>
<evidence type="ECO:0000256" key="1">
    <source>
        <dbReference type="ARBA" id="ARBA00004141"/>
    </source>
</evidence>
<keyword evidence="3" id="KW-0808">Transferase</keyword>
<evidence type="ECO:0000256" key="7">
    <source>
        <dbReference type="ARBA" id="ARBA00023098"/>
    </source>
</evidence>
<evidence type="ECO:0000256" key="5">
    <source>
        <dbReference type="ARBA" id="ARBA00022832"/>
    </source>
</evidence>
<evidence type="ECO:0000256" key="9">
    <source>
        <dbReference type="ARBA" id="ARBA00023160"/>
    </source>
</evidence>